<evidence type="ECO:0000256" key="5">
    <source>
        <dbReference type="ARBA" id="ARBA00023136"/>
    </source>
</evidence>
<feature type="transmembrane region" description="Helical" evidence="6">
    <location>
        <begin position="158"/>
        <end position="180"/>
    </location>
</feature>
<keyword evidence="2" id="KW-1003">Cell membrane</keyword>
<dbReference type="InterPro" id="IPR011577">
    <property type="entry name" value="Cyt_b561_bac/Ni-Hgenase"/>
</dbReference>
<comment type="caution">
    <text evidence="9">The sequence shown here is derived from an EMBL/GenBank/DDBJ whole genome shotgun (WGS) entry which is preliminary data.</text>
</comment>
<dbReference type="InterPro" id="IPR036374">
    <property type="entry name" value="OxRdtase_Mopterin-bd_sf"/>
</dbReference>
<feature type="transmembrane region" description="Helical" evidence="6">
    <location>
        <begin position="270"/>
        <end position="294"/>
    </location>
</feature>
<dbReference type="RefSeq" id="WP_196080808.1">
    <property type="nucleotide sequence ID" value="NZ_JADPVI010000005.1"/>
</dbReference>
<keyword evidence="5 6" id="KW-0472">Membrane</keyword>
<name>A0ABS0FF67_9FLAO</name>
<evidence type="ECO:0000259" key="7">
    <source>
        <dbReference type="Pfam" id="PF00174"/>
    </source>
</evidence>
<feature type="domain" description="Oxidoreductase molybdopterin-binding" evidence="7">
    <location>
        <begin position="396"/>
        <end position="536"/>
    </location>
</feature>
<proteinExistence type="predicted"/>
<feature type="transmembrane region" description="Helical" evidence="6">
    <location>
        <begin position="32"/>
        <end position="51"/>
    </location>
</feature>
<dbReference type="PANTHER" id="PTHR43032">
    <property type="entry name" value="PROTEIN-METHIONINE-SULFOXIDE REDUCTASE"/>
    <property type="match status" value="1"/>
</dbReference>
<keyword evidence="3 6" id="KW-0812">Transmembrane</keyword>
<evidence type="ECO:0000313" key="9">
    <source>
        <dbReference type="EMBL" id="MBF8458365.1"/>
    </source>
</evidence>
<sequence length="558" mass="64196">MIPHFTAAEKAVHYPDPEDRKAFLGMKPYTKLILLILFIALFGAAWFQYFFFGLPPDPAISFLSQQVDEPIGFPLWIRLSHWVNFFFLLLIIRSGLSILYDHPRLYWNNSCKSNSSWIRFTPVKIPLDRPYTAKEDARYINPIAGLPGYKHTVGIARVWHFLTVPFFVLNGAVFISFLFFTNQWKRLVPVSWQIFPDPWTVFVHYATFHFPVNVDGFYHYNAIQQLSYFAVIFILAPLGMLTGIAMSPAIENRFRWYPKLFGNRQSARSIHFLVMISYCVFIVIHVSLVAATGLVKNMNHMVMGTDSAESYTGLYIGIAIILMTIAFAILAHWLSWNKQRALQKLQASTNGKIWKYTINRFKAKTDYEKKDITSYFWLNGKMPESSDWKNLAENNFADYKLKISGLVENPVELSLEDLKEMGKEQNVTMHHCIQGWSGIAEWGGLPLSRIIALVKPDPSVTTVAFYSFGEGMYGGVYYDTHIIGNCMKPDSILAWEMNYEPLSLEHGAPLRLRVENQLGYKMVKWIERIEFVRSPKNLGTGFGGKNEDDEYFDLMADS</sequence>
<comment type="subcellular location">
    <subcellularLocation>
        <location evidence="1">Cell membrane</location>
        <topology evidence="1">Multi-pass membrane protein</topology>
    </subcellularLocation>
</comment>
<evidence type="ECO:0000313" key="10">
    <source>
        <dbReference type="Proteomes" id="UP000660070"/>
    </source>
</evidence>
<dbReference type="Pfam" id="PF00174">
    <property type="entry name" value="Oxidored_molyb"/>
    <property type="match status" value="1"/>
</dbReference>
<evidence type="ECO:0000256" key="3">
    <source>
        <dbReference type="ARBA" id="ARBA00022692"/>
    </source>
</evidence>
<reference evidence="9 10" key="1">
    <citation type="submission" date="2020-11" db="EMBL/GenBank/DDBJ databases">
        <title>Kaistella gelatinilytica sp. nov., a flavobacterium isolated from Antarctic Soil.</title>
        <authorList>
            <person name="Li J."/>
        </authorList>
    </citation>
    <scope>NUCLEOTIDE SEQUENCE [LARGE SCALE GENOMIC DNA]</scope>
    <source>
        <strain evidence="9 10">G5-32</strain>
    </source>
</reference>
<organism evidence="9 10">
    <name type="scientific">Kaistella gelatinilytica</name>
    <dbReference type="NCBI Taxonomy" id="2787636"/>
    <lineage>
        <taxon>Bacteria</taxon>
        <taxon>Pseudomonadati</taxon>
        <taxon>Bacteroidota</taxon>
        <taxon>Flavobacteriia</taxon>
        <taxon>Flavobacteriales</taxon>
        <taxon>Weeksellaceae</taxon>
        <taxon>Chryseobacterium group</taxon>
        <taxon>Kaistella</taxon>
    </lineage>
</organism>
<feature type="transmembrane region" description="Helical" evidence="6">
    <location>
        <begin position="226"/>
        <end position="250"/>
    </location>
</feature>
<feature type="domain" description="Cytochrome b561 bacterial/Ni-hydrogenase" evidence="8">
    <location>
        <begin position="73"/>
        <end position="302"/>
    </location>
</feature>
<protein>
    <submittedName>
        <fullName evidence="9">Molybdopterin-dependent oxidoreductase</fullName>
    </submittedName>
</protein>
<feature type="transmembrane region" description="Helical" evidence="6">
    <location>
        <begin position="314"/>
        <end position="334"/>
    </location>
</feature>
<gene>
    <name evidence="9" type="ORF">IV494_14370</name>
</gene>
<evidence type="ECO:0000256" key="6">
    <source>
        <dbReference type="SAM" id="Phobius"/>
    </source>
</evidence>
<accession>A0ABS0FF67</accession>
<dbReference type="InterPro" id="IPR000572">
    <property type="entry name" value="OxRdtase_Mopterin-bd_dom"/>
</dbReference>
<evidence type="ECO:0000256" key="4">
    <source>
        <dbReference type="ARBA" id="ARBA00022989"/>
    </source>
</evidence>
<evidence type="ECO:0000256" key="1">
    <source>
        <dbReference type="ARBA" id="ARBA00004651"/>
    </source>
</evidence>
<dbReference type="Pfam" id="PF01292">
    <property type="entry name" value="Ni_hydr_CYTB"/>
    <property type="match status" value="1"/>
</dbReference>
<feature type="transmembrane region" description="Helical" evidence="6">
    <location>
        <begin position="71"/>
        <end position="92"/>
    </location>
</feature>
<evidence type="ECO:0000259" key="8">
    <source>
        <dbReference type="Pfam" id="PF01292"/>
    </source>
</evidence>
<keyword evidence="4 6" id="KW-1133">Transmembrane helix</keyword>
<evidence type="ECO:0000256" key="2">
    <source>
        <dbReference type="ARBA" id="ARBA00022475"/>
    </source>
</evidence>
<keyword evidence="10" id="KW-1185">Reference proteome</keyword>
<dbReference type="Gene3D" id="3.90.420.10">
    <property type="entry name" value="Oxidoreductase, molybdopterin-binding domain"/>
    <property type="match status" value="1"/>
</dbReference>
<dbReference type="InterPro" id="IPR016174">
    <property type="entry name" value="Di-haem_cyt_TM"/>
</dbReference>
<dbReference type="Proteomes" id="UP000660070">
    <property type="component" value="Unassembled WGS sequence"/>
</dbReference>
<dbReference type="Gene3D" id="1.20.950.20">
    <property type="entry name" value="Transmembrane di-heme cytochromes, Chain C"/>
    <property type="match status" value="1"/>
</dbReference>
<dbReference type="SUPFAM" id="SSF81342">
    <property type="entry name" value="Transmembrane di-heme cytochromes"/>
    <property type="match status" value="1"/>
</dbReference>
<dbReference type="SUPFAM" id="SSF56524">
    <property type="entry name" value="Oxidoreductase molybdopterin-binding domain"/>
    <property type="match status" value="1"/>
</dbReference>
<dbReference type="EMBL" id="JADPVI010000005">
    <property type="protein sequence ID" value="MBF8458365.1"/>
    <property type="molecule type" value="Genomic_DNA"/>
</dbReference>